<dbReference type="STRING" id="1261640.BHK98_00235"/>
<name>A0A1Q9JEL8_9FIRM</name>
<dbReference type="RefSeq" id="WP_075711675.1">
    <property type="nucleotide sequence ID" value="NZ_MJIE01000001.1"/>
</dbReference>
<dbReference type="Proteomes" id="UP000187404">
    <property type="component" value="Unassembled WGS sequence"/>
</dbReference>
<accession>A0A1Q9JEL8</accession>
<protein>
    <submittedName>
        <fullName evidence="1">Cobalamin biosynthesis protein CobQ</fullName>
    </submittedName>
</protein>
<evidence type="ECO:0000313" key="1">
    <source>
        <dbReference type="EMBL" id="OLR54655.1"/>
    </source>
</evidence>
<sequence>MSNFKIAWLFPDTLFLHGERGNLLALARFAQLAGFEPEIQKVDFTSATFAPEEYDIIFCAPGEISSFPAVRDWLLPYKAQLREYVDGGRPMLVTGTSVGLFGKQILRSDGSEAEGLGIIFTQFSENKAVYGDDIWFECEYNNEKMEIIGNQIQMGDLNIVSEKPFGHLRYGYGNTGKDRNEGVLRGNSIFTNTLGPMLVCNPWLTEEIIRVAAAARDITVGDFGYEPTLERRSFATKQKFIETKETGLTNCGR</sequence>
<dbReference type="EMBL" id="MJIE01000001">
    <property type="protein sequence ID" value="OLR54655.1"/>
    <property type="molecule type" value="Genomic_DNA"/>
</dbReference>
<reference evidence="1 2" key="1">
    <citation type="journal article" date="2016" name="Appl. Environ. Microbiol.">
        <title>Function and Phylogeny of Bacterial Butyryl Coenzyme A:Acetate Transferases and Their Diversity in the Proximal Colon of Swine.</title>
        <authorList>
            <person name="Trachsel J."/>
            <person name="Bayles D.O."/>
            <person name="Looft T."/>
            <person name="Levine U.Y."/>
            <person name="Allen H.K."/>
        </authorList>
    </citation>
    <scope>NUCLEOTIDE SEQUENCE [LARGE SCALE GENOMIC DNA]</scope>
    <source>
        <strain evidence="1 2">68-3-10</strain>
    </source>
</reference>
<organism evidence="1 2">
    <name type="scientific">Hornefia porci</name>
    <dbReference type="NCBI Taxonomy" id="2652292"/>
    <lineage>
        <taxon>Bacteria</taxon>
        <taxon>Bacillati</taxon>
        <taxon>Bacillota</taxon>
        <taxon>Clostridia</taxon>
        <taxon>Peptostreptococcales</taxon>
        <taxon>Anaerovoracaceae</taxon>
        <taxon>Hornefia</taxon>
    </lineage>
</organism>
<keyword evidence="2" id="KW-1185">Reference proteome</keyword>
<dbReference type="OrthoDB" id="9782045at2"/>
<proteinExistence type="predicted"/>
<gene>
    <name evidence="1" type="ORF">BHK98_00235</name>
</gene>
<evidence type="ECO:0000313" key="2">
    <source>
        <dbReference type="Proteomes" id="UP000187404"/>
    </source>
</evidence>
<dbReference type="AlphaFoldDB" id="A0A1Q9JEL8"/>
<comment type="caution">
    <text evidence="1">The sequence shown here is derived from an EMBL/GenBank/DDBJ whole genome shotgun (WGS) entry which is preliminary data.</text>
</comment>